<dbReference type="GO" id="GO:0004029">
    <property type="term" value="F:aldehyde dehydrogenase (NAD+) activity"/>
    <property type="evidence" value="ECO:0007669"/>
    <property type="project" value="TreeGrafter"/>
</dbReference>
<keyword evidence="2 4" id="KW-0560">Oxidoreductase</keyword>
<dbReference type="CDD" id="cd07087">
    <property type="entry name" value="ALDH_F3-13-14_CALDH-like"/>
    <property type="match status" value="1"/>
</dbReference>
<dbReference type="InterPro" id="IPR015590">
    <property type="entry name" value="Aldehyde_DH_dom"/>
</dbReference>
<dbReference type="Gene3D" id="3.40.309.10">
    <property type="entry name" value="Aldehyde Dehydrogenase, Chain A, domain 2"/>
    <property type="match status" value="1"/>
</dbReference>
<keyword evidence="9" id="KW-0812">Transmembrane</keyword>
<comment type="caution">
    <text evidence="11">The sequence shown here is derived from an EMBL/GenBank/DDBJ whole genome shotgun (WGS) entry which is preliminary data.</text>
</comment>
<dbReference type="PIRSF" id="PIRSF036492">
    <property type="entry name" value="ALDH"/>
    <property type="match status" value="1"/>
</dbReference>
<dbReference type="InterPro" id="IPR029510">
    <property type="entry name" value="Ald_DH_CS_GLU"/>
</dbReference>
<organism evidence="11 12">
    <name type="scientific">Phytophthora kernoviae</name>
    <dbReference type="NCBI Taxonomy" id="325452"/>
    <lineage>
        <taxon>Eukaryota</taxon>
        <taxon>Sar</taxon>
        <taxon>Stramenopiles</taxon>
        <taxon>Oomycota</taxon>
        <taxon>Peronosporomycetes</taxon>
        <taxon>Peronosporales</taxon>
        <taxon>Peronosporaceae</taxon>
        <taxon>Phytophthora</taxon>
    </lineage>
</organism>
<dbReference type="InterPro" id="IPR016162">
    <property type="entry name" value="Ald_DH_N"/>
</dbReference>
<dbReference type="FunFam" id="3.40.605.10:FF:000004">
    <property type="entry name" value="Aldehyde dehydrogenase"/>
    <property type="match status" value="1"/>
</dbReference>
<evidence type="ECO:0000313" key="11">
    <source>
        <dbReference type="EMBL" id="RLN59143.1"/>
    </source>
</evidence>
<evidence type="ECO:0000256" key="1">
    <source>
        <dbReference type="ARBA" id="ARBA00009986"/>
    </source>
</evidence>
<dbReference type="SUPFAM" id="SSF53720">
    <property type="entry name" value="ALDH-like"/>
    <property type="match status" value="1"/>
</dbReference>
<keyword evidence="9" id="KW-1133">Transmembrane helix</keyword>
<proteinExistence type="inferred from homology"/>
<dbReference type="InterPro" id="IPR016163">
    <property type="entry name" value="Ald_DH_C"/>
</dbReference>
<evidence type="ECO:0000313" key="12">
    <source>
        <dbReference type="Proteomes" id="UP000277300"/>
    </source>
</evidence>
<dbReference type="Proteomes" id="UP000277300">
    <property type="component" value="Unassembled WGS sequence"/>
</dbReference>
<dbReference type="FunFam" id="3.40.309.10:FF:000003">
    <property type="entry name" value="Aldehyde dehydrogenase"/>
    <property type="match status" value="1"/>
</dbReference>
<feature type="region of interest" description="Disordered" evidence="8">
    <location>
        <begin position="1"/>
        <end position="26"/>
    </location>
</feature>
<comment type="similarity">
    <text evidence="1 4 7">Belongs to the aldehyde dehydrogenase family.</text>
</comment>
<name>A0A3F2RKH0_9STRA</name>
<dbReference type="InterPro" id="IPR012394">
    <property type="entry name" value="Aldehyde_DH_NAD(P)"/>
</dbReference>
<dbReference type="PANTHER" id="PTHR43570">
    <property type="entry name" value="ALDEHYDE DEHYDROGENASE"/>
    <property type="match status" value="1"/>
</dbReference>
<feature type="transmembrane region" description="Helical" evidence="9">
    <location>
        <begin position="529"/>
        <end position="548"/>
    </location>
</feature>
<dbReference type="InterPro" id="IPR016161">
    <property type="entry name" value="Ald_DH/histidinol_DH"/>
</dbReference>
<evidence type="ECO:0000256" key="2">
    <source>
        <dbReference type="ARBA" id="ARBA00023002"/>
    </source>
</evidence>
<dbReference type="OrthoDB" id="440325at2759"/>
<feature type="active site" evidence="5 6">
    <location>
        <position position="264"/>
    </location>
</feature>
<evidence type="ECO:0000256" key="5">
    <source>
        <dbReference type="PIRSR" id="PIRSR036492-1"/>
    </source>
</evidence>
<dbReference type="PANTHER" id="PTHR43570:SF16">
    <property type="entry name" value="ALDEHYDE DEHYDROGENASE TYPE III, ISOFORM Q"/>
    <property type="match status" value="1"/>
</dbReference>
<sequence>MMNITPKMKKPSVSDPLDTPQDGSNYIEVSDATPLADMYGSTTDVPLLPDVTKQDTHADVQVLRENFATGATKQLETRKSLLKALQRLVNENETLISDAVWKDLHKHPLELYATEVSLLKSEIQDFIDYIGDWSKPKLKPTNVVNLPGLSYVRPEPLGVVCIIGTWNYPINLLLMPLVAALGAGNCALVRLPGDDTTRHLNNLLLQLFDKYMDKRYVRCVYGGVEETKTMLRERFDLIFATGGNFLGKIVAQAAAQHLTPTVLELGGKSPGIIDATADLQLAAKRIAWGGFANAGQTCVRSDYLLVDAKIGDQFVALLEGELKAQYGEDPKESDSYGRVINQRMYDRLARIVEKDRKHITFGGESDDKQRFIAPTLLNFRSNFDSFVASATMSEEIFGPMLPIYYYAAGDLDEPINFVTSREKPLALYHFSSNSKNKERVVNETSAGSMVVNDLLMQLSNPNVPFGGVGSSGMGAYHGHYGFEAFSHYKTVIYKNGLLDLPQRYAPYTSAKSFVLHTAMYPFTRLQMRLMKSLSFAALLAIIAVIIKYSV</sequence>
<dbReference type="EMBL" id="MBDO02000235">
    <property type="protein sequence ID" value="RLN59143.1"/>
    <property type="molecule type" value="Genomic_DNA"/>
</dbReference>
<accession>A0A3F2RKH0</accession>
<dbReference type="Gene3D" id="3.40.605.10">
    <property type="entry name" value="Aldehyde Dehydrogenase, Chain A, domain 1"/>
    <property type="match status" value="1"/>
</dbReference>
<evidence type="ECO:0000256" key="7">
    <source>
        <dbReference type="RuleBase" id="RU003345"/>
    </source>
</evidence>
<dbReference type="GO" id="GO:0006081">
    <property type="term" value="P:aldehyde metabolic process"/>
    <property type="evidence" value="ECO:0007669"/>
    <property type="project" value="InterPro"/>
</dbReference>
<evidence type="ECO:0000256" key="9">
    <source>
        <dbReference type="SAM" id="Phobius"/>
    </source>
</evidence>
<protein>
    <recommendedName>
        <fullName evidence="4">Aldehyde dehydrogenase</fullName>
    </recommendedName>
</protein>
<keyword evidence="9" id="KW-0472">Membrane</keyword>
<evidence type="ECO:0000256" key="8">
    <source>
        <dbReference type="SAM" id="MobiDB-lite"/>
    </source>
</evidence>
<evidence type="ECO:0000256" key="4">
    <source>
        <dbReference type="PIRNR" id="PIRNR036492"/>
    </source>
</evidence>
<evidence type="ECO:0000259" key="10">
    <source>
        <dbReference type="Pfam" id="PF00171"/>
    </source>
</evidence>
<reference evidence="11 12" key="1">
    <citation type="submission" date="2018-07" db="EMBL/GenBank/DDBJ databases">
        <title>Genome sequencing of oomycete isolates from Chile give support for New Zealand origin for Phytophthora kernoviae and make available the first Nothophytophthora sp. genome.</title>
        <authorList>
            <person name="Studholme D.J."/>
            <person name="Sanfuentes E."/>
            <person name="Panda P."/>
            <person name="Hill R."/>
            <person name="Sambles C."/>
            <person name="Grant M."/>
            <person name="Williams N.M."/>
            <person name="Mcdougal R.L."/>
        </authorList>
    </citation>
    <scope>NUCLEOTIDE SEQUENCE [LARGE SCALE GENOMIC DNA]</scope>
    <source>
        <strain evidence="11">Chile6</strain>
    </source>
</reference>
<keyword evidence="3" id="KW-0520">NAD</keyword>
<feature type="domain" description="Aldehyde dehydrogenase" evidence="10">
    <location>
        <begin position="49"/>
        <end position="491"/>
    </location>
</feature>
<evidence type="ECO:0000256" key="6">
    <source>
        <dbReference type="PROSITE-ProRule" id="PRU10007"/>
    </source>
</evidence>
<dbReference type="PROSITE" id="PS00687">
    <property type="entry name" value="ALDEHYDE_DEHYDR_GLU"/>
    <property type="match status" value="1"/>
</dbReference>
<dbReference type="Pfam" id="PF00171">
    <property type="entry name" value="Aldedh"/>
    <property type="match status" value="1"/>
</dbReference>
<gene>
    <name evidence="11" type="ORF">BBP00_00006664</name>
</gene>
<dbReference type="AlphaFoldDB" id="A0A3F2RKH0"/>
<dbReference type="GO" id="GO:0005737">
    <property type="term" value="C:cytoplasm"/>
    <property type="evidence" value="ECO:0007669"/>
    <property type="project" value="TreeGrafter"/>
</dbReference>
<feature type="active site" evidence="5">
    <location>
        <position position="298"/>
    </location>
</feature>
<evidence type="ECO:0000256" key="3">
    <source>
        <dbReference type="ARBA" id="ARBA00023027"/>
    </source>
</evidence>